<dbReference type="Pfam" id="PF25181">
    <property type="entry name" value="Phage_Bbp19"/>
    <property type="match status" value="1"/>
</dbReference>
<sequence length="98" mass="11555">MTHEEMQEKRLAQREDDMRWMLEHEQGRRILFALIESTGTFSQSFTGNSGSFFNDGRKSVGQDVFHEVMRLDPKRFTQMWTEHQEATARAEAQLDSEE</sequence>
<proteinExistence type="predicted"/>
<reference evidence="2 3" key="1">
    <citation type="submission" date="2019-03" db="EMBL/GenBank/DDBJ databases">
        <title>Freshwater and sediment microbial communities from various areas in North America, analyzing microbe dynamics in response to fracking.</title>
        <authorList>
            <person name="Lamendella R."/>
        </authorList>
    </citation>
    <scope>NUCLEOTIDE SEQUENCE [LARGE SCALE GENOMIC DNA]</scope>
    <source>
        <strain evidence="2 3">6_TX</strain>
    </source>
</reference>
<accession>A0A4R8FVD5</accession>
<dbReference type="InterPro" id="IPR057447">
    <property type="entry name" value="Bbp19-like_phage"/>
</dbReference>
<dbReference type="AlphaFoldDB" id="A0A4R8FVD5"/>
<dbReference type="OrthoDB" id="3035677at2"/>
<feature type="domain" description="Bbp19-like phage" evidence="1">
    <location>
        <begin position="19"/>
        <end position="79"/>
    </location>
</feature>
<evidence type="ECO:0000313" key="2">
    <source>
        <dbReference type="EMBL" id="TDX30764.1"/>
    </source>
</evidence>
<gene>
    <name evidence="2" type="ORF">DFO67_10419</name>
</gene>
<name>A0A4R8FVD5_9GAMM</name>
<comment type="caution">
    <text evidence="2">The sequence shown here is derived from an EMBL/GenBank/DDBJ whole genome shotgun (WGS) entry which is preliminary data.</text>
</comment>
<protein>
    <recommendedName>
        <fullName evidence="1">Bbp19-like phage domain-containing protein</fullName>
    </recommendedName>
</protein>
<dbReference type="EMBL" id="SOEC01000004">
    <property type="protein sequence ID" value="TDX30764.1"/>
    <property type="molecule type" value="Genomic_DNA"/>
</dbReference>
<organism evidence="2 3">
    <name type="scientific">Modicisalibacter xianhensis</name>
    <dbReference type="NCBI Taxonomy" id="442341"/>
    <lineage>
        <taxon>Bacteria</taxon>
        <taxon>Pseudomonadati</taxon>
        <taxon>Pseudomonadota</taxon>
        <taxon>Gammaproteobacteria</taxon>
        <taxon>Oceanospirillales</taxon>
        <taxon>Halomonadaceae</taxon>
        <taxon>Modicisalibacter</taxon>
    </lineage>
</organism>
<evidence type="ECO:0000259" key="1">
    <source>
        <dbReference type="Pfam" id="PF25181"/>
    </source>
</evidence>
<dbReference type="Proteomes" id="UP000294489">
    <property type="component" value="Unassembled WGS sequence"/>
</dbReference>
<dbReference type="RefSeq" id="WP_134016820.1">
    <property type="nucleotide sequence ID" value="NZ_SOEC01000004.1"/>
</dbReference>
<evidence type="ECO:0000313" key="3">
    <source>
        <dbReference type="Proteomes" id="UP000294489"/>
    </source>
</evidence>